<dbReference type="EMBL" id="JAQRFI010000007">
    <property type="protein sequence ID" value="MDC9588620.1"/>
    <property type="molecule type" value="Genomic_DNA"/>
</dbReference>
<evidence type="ECO:0000256" key="1">
    <source>
        <dbReference type="SAM" id="Phobius"/>
    </source>
</evidence>
<accession>A0ABT5LCE1</accession>
<keyword evidence="1" id="KW-0812">Transmembrane</keyword>
<comment type="caution">
    <text evidence="2">The sequence shown here is derived from an EMBL/GenBank/DDBJ whole genome shotgun (WGS) entry which is preliminary data.</text>
</comment>
<protein>
    <submittedName>
        <fullName evidence="2">Uncharacterized protein</fullName>
    </submittedName>
</protein>
<dbReference type="Proteomes" id="UP001217178">
    <property type="component" value="Unassembled WGS sequence"/>
</dbReference>
<organism evidence="2 3">
    <name type="scientific">Xenorhabdus yunnanensis</name>
    <dbReference type="NCBI Taxonomy" id="3025878"/>
    <lineage>
        <taxon>Bacteria</taxon>
        <taxon>Pseudomonadati</taxon>
        <taxon>Pseudomonadota</taxon>
        <taxon>Gammaproteobacteria</taxon>
        <taxon>Enterobacterales</taxon>
        <taxon>Morganellaceae</taxon>
        <taxon>Xenorhabdus</taxon>
    </lineage>
</organism>
<gene>
    <name evidence="2" type="ORF">PSI23_04660</name>
</gene>
<keyword evidence="3" id="KW-1185">Reference proteome</keyword>
<feature type="transmembrane region" description="Helical" evidence="1">
    <location>
        <begin position="15"/>
        <end position="34"/>
    </location>
</feature>
<keyword evidence="1" id="KW-1133">Transmembrane helix</keyword>
<keyword evidence="1" id="KW-0472">Membrane</keyword>
<sequence length="61" mass="6862">MSDKTPAKTAKQIELLFATTLLLTKTMFLSVTMLGENMLGKNIVGKKYENRLTVSGFMENY</sequence>
<dbReference type="RefSeq" id="WP_273553981.1">
    <property type="nucleotide sequence ID" value="NZ_JAQRFI010000007.1"/>
</dbReference>
<reference evidence="2 3" key="1">
    <citation type="submission" date="2023-02" db="EMBL/GenBank/DDBJ databases">
        <title>Entomopathogenic bacteria.</title>
        <authorList>
            <person name="Machado R.A."/>
        </authorList>
    </citation>
    <scope>NUCLEOTIDE SEQUENCE [LARGE SCALE GENOMIC DNA]</scope>
    <source>
        <strain evidence="2 3">XENO-10</strain>
    </source>
</reference>
<name>A0ABT5LCE1_9GAMM</name>
<evidence type="ECO:0000313" key="2">
    <source>
        <dbReference type="EMBL" id="MDC9588620.1"/>
    </source>
</evidence>
<proteinExistence type="predicted"/>
<evidence type="ECO:0000313" key="3">
    <source>
        <dbReference type="Proteomes" id="UP001217178"/>
    </source>
</evidence>